<gene>
    <name evidence="8" type="primary">TGL5</name>
    <name evidence="8" type="ORF">LTR09_001123</name>
</gene>
<comment type="function">
    <text evidence="1">Probable lipid hydrolase.</text>
</comment>
<name>A0AAJ0GI65_9PEZI</name>
<dbReference type="PROSITE" id="PS51635">
    <property type="entry name" value="PNPLA"/>
    <property type="match status" value="1"/>
</dbReference>
<keyword evidence="4" id="KW-0443">Lipid metabolism</keyword>
<evidence type="ECO:0000256" key="3">
    <source>
        <dbReference type="ARBA" id="ARBA00022963"/>
    </source>
</evidence>
<evidence type="ECO:0000256" key="1">
    <source>
        <dbReference type="ARBA" id="ARBA00002682"/>
    </source>
</evidence>
<dbReference type="PANTHER" id="PTHR14226">
    <property type="entry name" value="NEUROPATHY TARGET ESTERASE/SWISS CHEESE D.MELANOGASTER"/>
    <property type="match status" value="1"/>
</dbReference>
<evidence type="ECO:0000313" key="9">
    <source>
        <dbReference type="Proteomes" id="UP001271007"/>
    </source>
</evidence>
<dbReference type="InterPro" id="IPR021771">
    <property type="entry name" value="Triacylglycerol_lipase_N"/>
</dbReference>
<feature type="domain" description="PNPLA" evidence="7">
    <location>
        <begin position="206"/>
        <end position="373"/>
    </location>
</feature>
<protein>
    <submittedName>
        <fullName evidence="8">Lipase 5</fullName>
    </submittedName>
</protein>
<dbReference type="Proteomes" id="UP001271007">
    <property type="component" value="Unassembled WGS sequence"/>
</dbReference>
<accession>A0AAJ0GI65</accession>
<dbReference type="PANTHER" id="PTHR14226:SF10">
    <property type="entry name" value="TRIACYLGLYCEROL LIPASE 4-RELATED"/>
    <property type="match status" value="1"/>
</dbReference>
<dbReference type="Pfam" id="PF11815">
    <property type="entry name" value="DUF3336"/>
    <property type="match status" value="1"/>
</dbReference>
<proteinExistence type="predicted"/>
<evidence type="ECO:0000256" key="4">
    <source>
        <dbReference type="ARBA" id="ARBA00023098"/>
    </source>
</evidence>
<evidence type="ECO:0000256" key="5">
    <source>
        <dbReference type="PROSITE-ProRule" id="PRU01161"/>
    </source>
</evidence>
<dbReference type="InterPro" id="IPR016035">
    <property type="entry name" value="Acyl_Trfase/lysoPLipase"/>
</dbReference>
<dbReference type="GO" id="GO:0004806">
    <property type="term" value="F:triacylglycerol lipase activity"/>
    <property type="evidence" value="ECO:0007669"/>
    <property type="project" value="InterPro"/>
</dbReference>
<organism evidence="8 9">
    <name type="scientific">Extremus antarcticus</name>
    <dbReference type="NCBI Taxonomy" id="702011"/>
    <lineage>
        <taxon>Eukaryota</taxon>
        <taxon>Fungi</taxon>
        <taxon>Dikarya</taxon>
        <taxon>Ascomycota</taxon>
        <taxon>Pezizomycotina</taxon>
        <taxon>Dothideomycetes</taxon>
        <taxon>Dothideomycetidae</taxon>
        <taxon>Mycosphaerellales</taxon>
        <taxon>Extremaceae</taxon>
        <taxon>Extremus</taxon>
    </lineage>
</organism>
<dbReference type="EMBL" id="JAWDJX010000002">
    <property type="protein sequence ID" value="KAK3058046.1"/>
    <property type="molecule type" value="Genomic_DNA"/>
</dbReference>
<dbReference type="GO" id="GO:0006641">
    <property type="term" value="P:triglyceride metabolic process"/>
    <property type="evidence" value="ECO:0007669"/>
    <property type="project" value="UniProtKB-ARBA"/>
</dbReference>
<evidence type="ECO:0000256" key="2">
    <source>
        <dbReference type="ARBA" id="ARBA00022801"/>
    </source>
</evidence>
<dbReference type="InterPro" id="IPR050301">
    <property type="entry name" value="NTE"/>
</dbReference>
<reference evidence="8" key="1">
    <citation type="submission" date="2023-04" db="EMBL/GenBank/DDBJ databases">
        <title>Black Yeasts Isolated from many extreme environments.</title>
        <authorList>
            <person name="Coleine C."/>
            <person name="Stajich J.E."/>
            <person name="Selbmann L."/>
        </authorList>
    </citation>
    <scope>NUCLEOTIDE SEQUENCE</scope>
    <source>
        <strain evidence="8">CCFEE 5312</strain>
    </source>
</reference>
<comment type="caution">
    <text evidence="5">Lacks conserved residue(s) required for the propagation of feature annotation.</text>
</comment>
<evidence type="ECO:0000313" key="8">
    <source>
        <dbReference type="EMBL" id="KAK3058046.1"/>
    </source>
</evidence>
<dbReference type="Pfam" id="PF01734">
    <property type="entry name" value="Patatin"/>
    <property type="match status" value="1"/>
</dbReference>
<dbReference type="AlphaFoldDB" id="A0AAJ0GI65"/>
<keyword evidence="3" id="KW-0442">Lipid degradation</keyword>
<dbReference type="SUPFAM" id="SSF52151">
    <property type="entry name" value="FabD/lysophospholipase-like"/>
    <property type="match status" value="1"/>
</dbReference>
<feature type="region of interest" description="Disordered" evidence="6">
    <location>
        <begin position="552"/>
        <end position="603"/>
    </location>
</feature>
<dbReference type="Gene3D" id="3.40.1090.10">
    <property type="entry name" value="Cytosolic phospholipase A2 catalytic domain"/>
    <property type="match status" value="1"/>
</dbReference>
<dbReference type="InterPro" id="IPR002641">
    <property type="entry name" value="PNPLA_dom"/>
</dbReference>
<evidence type="ECO:0000259" key="7">
    <source>
        <dbReference type="PROSITE" id="PS51635"/>
    </source>
</evidence>
<keyword evidence="2" id="KW-0378">Hydrolase</keyword>
<feature type="short sequence motif" description="GXGXXG" evidence="5">
    <location>
        <begin position="210"/>
        <end position="215"/>
    </location>
</feature>
<sequence>MRCRHNDRDTPDRKEACAPSASRCLVATVACGLKTIFTWTTRSLLDGAKADNTPIEPRKLARISRLLQDLDIARGYKEKHRIEKQLYALRFDAEDEARRRESLLDAELLRSRALRLEDALEVDDLARLLEMIRTELRRNLGGMCNPALYDSPGVPTERTVARYQKAVRDALNAIVAGCLRNDERIDKENARRVLDTTRSSFGNTALCCSGGGTLGMIHVGIIKALHDAALEEFCHGDLAVFVGDHEPPGWLARSKYFLEHGAAFDSANLERVLKGHLGDMTFQEAYSRTGKKLNITVSTPDGDCTSHKVLHYDNSPNVVIWSAVVASCALPWAFKAGSLMVKDSDTKKIRPQLGGEQRIDGSFQGDIPLQRLNQDFDSNYFLVAQNNPHVLIAWRLRSTFGDGTLGQAVEHLSSAALREACHVLPRAGKYGRMLAAILDQPYSGDITIIPDLTLEGFWNVLANPTLDFMEAAKRIGELAIEPYIPMIKNHMKIERALEQACRDLTQACHFSESQTDLRLLHLEHAARTRRRRGSTQSVPGIGLRLVGKDKLKGHRRSETVLAAPPKPYVPPDTFEGDIGRQESPGSSSSDRRAKFSLDLDDES</sequence>
<dbReference type="GO" id="GO:0016042">
    <property type="term" value="P:lipid catabolic process"/>
    <property type="evidence" value="ECO:0007669"/>
    <property type="project" value="UniProtKB-KW"/>
</dbReference>
<keyword evidence="9" id="KW-1185">Reference proteome</keyword>
<comment type="caution">
    <text evidence="8">The sequence shown here is derived from an EMBL/GenBank/DDBJ whole genome shotgun (WGS) entry which is preliminary data.</text>
</comment>
<evidence type="ECO:0000256" key="6">
    <source>
        <dbReference type="SAM" id="MobiDB-lite"/>
    </source>
</evidence>